<keyword evidence="7" id="KW-0675">Receptor</keyword>
<comment type="subcellular location">
    <subcellularLocation>
        <location evidence="1">Cell membrane</location>
        <topology evidence="1">Single-pass type I membrane protein</topology>
    </subcellularLocation>
</comment>
<proteinExistence type="predicted"/>
<dbReference type="InterPro" id="IPR013568">
    <property type="entry name" value="SEFIR_dom"/>
</dbReference>
<feature type="chain" id="PRO_5041679036" description="SEFIR domain-containing protein" evidence="10">
    <location>
        <begin position="18"/>
        <end position="571"/>
    </location>
</feature>
<evidence type="ECO:0000259" key="11">
    <source>
        <dbReference type="PROSITE" id="PS51534"/>
    </source>
</evidence>
<evidence type="ECO:0000256" key="2">
    <source>
        <dbReference type="ARBA" id="ARBA00022475"/>
    </source>
</evidence>
<evidence type="ECO:0000313" key="13">
    <source>
        <dbReference type="Proteomes" id="UP001187315"/>
    </source>
</evidence>
<dbReference type="Gene3D" id="2.60.40.2160">
    <property type="entry name" value="Interleukin-17 receptor A/B, fibronectin-III-like domain 1"/>
    <property type="match status" value="1"/>
</dbReference>
<comment type="caution">
    <text evidence="12">The sequence shown here is derived from an EMBL/GenBank/DDBJ whole genome shotgun (WGS) entry which is preliminary data.</text>
</comment>
<dbReference type="Pfam" id="PF16556">
    <property type="entry name" value="IL17R_fnIII_D1"/>
    <property type="match status" value="1"/>
</dbReference>
<evidence type="ECO:0000256" key="7">
    <source>
        <dbReference type="ARBA" id="ARBA00023170"/>
    </source>
</evidence>
<dbReference type="InterPro" id="IPR039465">
    <property type="entry name" value="IL-17_rcpt-like"/>
</dbReference>
<evidence type="ECO:0000256" key="3">
    <source>
        <dbReference type="ARBA" id="ARBA00022692"/>
    </source>
</evidence>
<dbReference type="Gene3D" id="2.60.40.2150">
    <property type="entry name" value="Interleukin-17 receptor A/B, fibronectin-III-like domain 2"/>
    <property type="match status" value="1"/>
</dbReference>
<protein>
    <recommendedName>
        <fullName evidence="11">SEFIR domain-containing protein</fullName>
    </recommendedName>
</protein>
<keyword evidence="13" id="KW-1185">Reference proteome</keyword>
<feature type="signal peptide" evidence="10">
    <location>
        <begin position="1"/>
        <end position="17"/>
    </location>
</feature>
<dbReference type="GO" id="GO:0030368">
    <property type="term" value="F:interleukin-17 receptor activity"/>
    <property type="evidence" value="ECO:0007669"/>
    <property type="project" value="InterPro"/>
</dbReference>
<keyword evidence="4 10" id="KW-0732">Signal</keyword>
<dbReference type="FunFam" id="3.40.50.11530:FF:000002">
    <property type="entry name" value="Interleukin 17 receptor A"/>
    <property type="match status" value="1"/>
</dbReference>
<dbReference type="InterPro" id="IPR038683">
    <property type="entry name" value="IL17RA/B_FnIII-like_1_sf"/>
</dbReference>
<feature type="transmembrane region" description="Helical" evidence="9">
    <location>
        <begin position="300"/>
        <end position="320"/>
    </location>
</feature>
<dbReference type="AlphaFoldDB" id="A0AA88MHT2"/>
<keyword evidence="5 9" id="KW-1133">Transmembrane helix</keyword>
<reference evidence="12" key="1">
    <citation type="submission" date="2023-08" db="EMBL/GenBank/DDBJ databases">
        <title>Pelteobagrus vachellii genome.</title>
        <authorList>
            <person name="Liu H."/>
        </authorList>
    </citation>
    <scope>NUCLEOTIDE SEQUENCE</scope>
    <source>
        <strain evidence="12">PRFRI_2022a</strain>
        <tissue evidence="12">Muscle</tissue>
    </source>
</reference>
<evidence type="ECO:0000256" key="10">
    <source>
        <dbReference type="SAM" id="SignalP"/>
    </source>
</evidence>
<dbReference type="Gene3D" id="3.40.50.11530">
    <property type="match status" value="1"/>
</dbReference>
<keyword evidence="2" id="KW-1003">Cell membrane</keyword>
<evidence type="ECO:0000256" key="5">
    <source>
        <dbReference type="ARBA" id="ARBA00022989"/>
    </source>
</evidence>
<keyword evidence="3 9" id="KW-0812">Transmembrane</keyword>
<dbReference type="Proteomes" id="UP001187315">
    <property type="component" value="Unassembled WGS sequence"/>
</dbReference>
<evidence type="ECO:0000256" key="8">
    <source>
        <dbReference type="ARBA" id="ARBA00023180"/>
    </source>
</evidence>
<evidence type="ECO:0000256" key="4">
    <source>
        <dbReference type="ARBA" id="ARBA00022729"/>
    </source>
</evidence>
<evidence type="ECO:0000256" key="9">
    <source>
        <dbReference type="SAM" id="Phobius"/>
    </source>
</evidence>
<dbReference type="PROSITE" id="PS51534">
    <property type="entry name" value="SEFIR"/>
    <property type="match status" value="1"/>
</dbReference>
<evidence type="ECO:0000313" key="12">
    <source>
        <dbReference type="EMBL" id="KAK2838519.1"/>
    </source>
</evidence>
<dbReference type="GO" id="GO:0005886">
    <property type="term" value="C:plasma membrane"/>
    <property type="evidence" value="ECO:0007669"/>
    <property type="project" value="UniProtKB-SubCell"/>
</dbReference>
<accession>A0AA88MHT2</accession>
<name>A0AA88MHT2_TACVA</name>
<feature type="domain" description="SEFIR" evidence="11">
    <location>
        <begin position="352"/>
        <end position="508"/>
    </location>
</feature>
<dbReference type="EMBL" id="JAVHJS010000013">
    <property type="protein sequence ID" value="KAK2838519.1"/>
    <property type="molecule type" value="Genomic_DNA"/>
</dbReference>
<sequence>MIFECLLLSCVIVQISSLGLIEQPPLQCSQEGLSCSVQVSRSNCSVKDWVKPRSEAPNPHPIVAFQVKSKEDEKNETVPVLSLTLTQYSDANIYSLQGMKVQVHEFTTNNSLCFCYIFNFSRIQRPDFEAWSFALDQIVVDPGMTYQVTVSNLPKPDIGGHAKLLNITIPGCERRKYRSLRVCLENGSHWDPNMTWSVRDDGGNRVTIDLIFNTAEFSDMYKVYIFSADFHNELSHTVSKDNRTSISVNFSLNPWQIKRCEIFFGIKPFFIRCMQKCSHHQQKVNICSYYSIPSTKRQHMVWALLAQAALIFCAFIAVLLHKRIRAIHTDPNSSSHNTTDKSNPEVVSVHERSKVLIIYSQDHPMYTDIVLKLCAFLRSKCGTEVTLDLLDSTCLGSIGSIQWLDMQNKSLTKSTDKILILCSPGVCAKWNAMCRGRRVMTREDARSPMGDMLTPALSLIVPEFVCAPSFGKYAVAYFNDVCSEKDVPALFHVAVKYQLMKQFEELFFRLLNKEKYEPGRIKHVDGLGIDDYHICPSGRALRDAIRAFQAYHLSNPNWFELELLDVHEEVE</sequence>
<keyword evidence="6 9" id="KW-0472">Membrane</keyword>
<dbReference type="InterPro" id="IPR043046">
    <property type="entry name" value="IL17RA/B_FnIII-like_2_sf"/>
</dbReference>
<dbReference type="PANTHER" id="PTHR15583">
    <property type="entry name" value="INTERLEUKIN-17 RECEPTOR"/>
    <property type="match status" value="1"/>
</dbReference>
<dbReference type="PANTHER" id="PTHR15583:SF22">
    <property type="entry name" value="INTERLEUKIN-17 RECEPTOR A-LIKE"/>
    <property type="match status" value="1"/>
</dbReference>
<evidence type="ECO:0000256" key="6">
    <source>
        <dbReference type="ARBA" id="ARBA00023136"/>
    </source>
</evidence>
<organism evidence="12 13">
    <name type="scientific">Tachysurus vachellii</name>
    <name type="common">Darkbarbel catfish</name>
    <name type="synonym">Pelteobagrus vachellii</name>
    <dbReference type="NCBI Taxonomy" id="175792"/>
    <lineage>
        <taxon>Eukaryota</taxon>
        <taxon>Metazoa</taxon>
        <taxon>Chordata</taxon>
        <taxon>Craniata</taxon>
        <taxon>Vertebrata</taxon>
        <taxon>Euteleostomi</taxon>
        <taxon>Actinopterygii</taxon>
        <taxon>Neopterygii</taxon>
        <taxon>Teleostei</taxon>
        <taxon>Ostariophysi</taxon>
        <taxon>Siluriformes</taxon>
        <taxon>Bagridae</taxon>
        <taxon>Tachysurus</taxon>
    </lineage>
</organism>
<evidence type="ECO:0000256" key="1">
    <source>
        <dbReference type="ARBA" id="ARBA00004251"/>
    </source>
</evidence>
<gene>
    <name evidence="12" type="ORF">Q7C36_013333</name>
</gene>
<dbReference type="InterPro" id="IPR032356">
    <property type="entry name" value="IL17R_A/B_N"/>
</dbReference>
<keyword evidence="8" id="KW-0325">Glycoprotein</keyword>
<dbReference type="Pfam" id="PF08357">
    <property type="entry name" value="SEFIR"/>
    <property type="match status" value="1"/>
</dbReference>